<evidence type="ECO:0000313" key="3">
    <source>
        <dbReference type="Proteomes" id="UP001522662"/>
    </source>
</evidence>
<proteinExistence type="predicted"/>
<accession>A0ABT0CXC7</accession>
<name>A0ABT0CXC7_9HYPH</name>
<dbReference type="Proteomes" id="UP001522662">
    <property type="component" value="Unassembled WGS sequence"/>
</dbReference>
<comment type="caution">
    <text evidence="2">The sequence shown here is derived from an EMBL/GenBank/DDBJ whole genome shotgun (WGS) entry which is preliminary data.</text>
</comment>
<evidence type="ECO:0000313" key="2">
    <source>
        <dbReference type="EMBL" id="MCJ8237816.1"/>
    </source>
</evidence>
<evidence type="ECO:0000256" key="1">
    <source>
        <dbReference type="SAM" id="MobiDB-lite"/>
    </source>
</evidence>
<feature type="region of interest" description="Disordered" evidence="1">
    <location>
        <begin position="37"/>
        <end position="58"/>
    </location>
</feature>
<geneLocation type="plasmid" evidence="2">
    <name>unnamed</name>
</geneLocation>
<gene>
    <name evidence="2" type="ORF">MKJ03_05715</name>
</gene>
<dbReference type="RefSeq" id="WP_245135405.1">
    <property type="nucleotide sequence ID" value="NZ_CP128477.1"/>
</dbReference>
<keyword evidence="2" id="KW-0614">Plasmid</keyword>
<protein>
    <submittedName>
        <fullName evidence="2">Uncharacterized protein</fullName>
    </submittedName>
</protein>
<sequence length="133" mass="14735">MAFRLKIMTTALDILLQQAKLQPGKIEAMMPEERRAYNAAAKRASRDRQREALASGKANPSVDVTRELLADIAVMMLASDAPGSETIMAGLQRYFTDRVGYPIKIKNDCRRGKLKTKIIGKVQDAPTRTATDI</sequence>
<keyword evidence="3" id="KW-1185">Reference proteome</keyword>
<dbReference type="EMBL" id="JALAYX010000001">
    <property type="protein sequence ID" value="MCJ8237816.1"/>
    <property type="molecule type" value="Genomic_DNA"/>
</dbReference>
<organism evidence="2 3">
    <name type="scientific">Peteryoungia algae</name>
    <dbReference type="NCBI Taxonomy" id="2919917"/>
    <lineage>
        <taxon>Bacteria</taxon>
        <taxon>Pseudomonadati</taxon>
        <taxon>Pseudomonadota</taxon>
        <taxon>Alphaproteobacteria</taxon>
        <taxon>Hyphomicrobiales</taxon>
        <taxon>Rhizobiaceae</taxon>
        <taxon>Peteryoungia</taxon>
    </lineage>
</organism>
<reference evidence="2 3" key="1">
    <citation type="submission" date="2022-03" db="EMBL/GenBank/DDBJ databases">
        <title>Rhizobium SSM4.3 sp. nov., isolated from Sediment (Gouqi Island).</title>
        <authorList>
            <person name="Chen G."/>
        </authorList>
    </citation>
    <scope>NUCLEOTIDE SEQUENCE [LARGE SCALE GENOMIC DNA]</scope>
    <source>
        <strain evidence="2 3">SSM4.3</strain>
        <plasmid evidence="2">unnamed</plasmid>
    </source>
</reference>